<protein>
    <recommendedName>
        <fullName evidence="4 5">Nascent polypeptide-associated complex protein</fullName>
    </recommendedName>
</protein>
<dbReference type="Gene3D" id="1.10.8.10">
    <property type="entry name" value="DNA helicase RuvA subunit, C-terminal domain"/>
    <property type="match status" value="1"/>
</dbReference>
<feature type="domain" description="NAC-A/B" evidence="7">
    <location>
        <begin position="8"/>
        <end position="75"/>
    </location>
</feature>
<dbReference type="SUPFAM" id="SSF46934">
    <property type="entry name" value="UBA-like"/>
    <property type="match status" value="1"/>
</dbReference>
<dbReference type="InterPro" id="IPR002715">
    <property type="entry name" value="Nas_poly-pep-assoc_cplx_dom"/>
</dbReference>
<dbReference type="HAMAP" id="MF_00814">
    <property type="entry name" value="NAC_arch"/>
    <property type="match status" value="1"/>
</dbReference>
<dbReference type="Proteomes" id="UP000270581">
    <property type="component" value="Unassembled WGS sequence"/>
</dbReference>
<evidence type="ECO:0000256" key="1">
    <source>
        <dbReference type="ARBA" id="ARBA00022448"/>
    </source>
</evidence>
<dbReference type="InterPro" id="IPR009060">
    <property type="entry name" value="UBA-like_sf"/>
</dbReference>
<dbReference type="NCBIfam" id="TIGR00264">
    <property type="entry name" value="archaeal-type nascent polypeptide-associated complex protein"/>
    <property type="match status" value="1"/>
</dbReference>
<dbReference type="Gene3D" id="2.20.70.30">
    <property type="entry name" value="Nascent polypeptide-associated complex domain"/>
    <property type="match status" value="1"/>
</dbReference>
<evidence type="ECO:0000256" key="5">
    <source>
        <dbReference type="NCBIfam" id="TIGR00264"/>
    </source>
</evidence>
<keyword evidence="9" id="KW-1185">Reference proteome</keyword>
<evidence type="ECO:0000313" key="9">
    <source>
        <dbReference type="Proteomes" id="UP000270581"/>
    </source>
</evidence>
<dbReference type="GO" id="GO:0003723">
    <property type="term" value="F:RNA binding"/>
    <property type="evidence" value="ECO:0007669"/>
    <property type="project" value="UniProtKB-UniRule"/>
</dbReference>
<organism evidence="8 9">
    <name type="scientific">Halosegnis longus</name>
    <dbReference type="NCBI Taxonomy" id="2216012"/>
    <lineage>
        <taxon>Archaea</taxon>
        <taxon>Methanobacteriati</taxon>
        <taxon>Methanobacteriota</taxon>
        <taxon>Stenosarchaea group</taxon>
        <taxon>Halobacteria</taxon>
        <taxon>Halobacteriales</taxon>
        <taxon>Natronomonadaceae</taxon>
        <taxon>Halosegnis</taxon>
    </lineage>
</organism>
<dbReference type="AlphaFoldDB" id="A0AAJ4R8T2"/>
<dbReference type="EMBL" id="RJJC01000001">
    <property type="protein sequence ID" value="RNJ26688.1"/>
    <property type="molecule type" value="Genomic_DNA"/>
</dbReference>
<keyword evidence="1 4" id="KW-0813">Transport</keyword>
<evidence type="ECO:0000313" key="8">
    <source>
        <dbReference type="EMBL" id="RNJ26688.1"/>
    </source>
</evidence>
<keyword evidence="3 4" id="KW-0653">Protein transport</keyword>
<feature type="region of interest" description="Disordered" evidence="6">
    <location>
        <begin position="74"/>
        <end position="102"/>
    </location>
</feature>
<name>A0AAJ4R8T2_9EURY</name>
<evidence type="ECO:0000256" key="3">
    <source>
        <dbReference type="ARBA" id="ARBA00022927"/>
    </source>
</evidence>
<proteinExistence type="inferred from homology"/>
<keyword evidence="2 4" id="KW-0694">RNA-binding</keyword>
<comment type="function">
    <text evidence="4">Contacts the emerging nascent chain on the ribosome.</text>
</comment>
<comment type="caution">
    <text evidence="8">The sequence shown here is derived from an EMBL/GenBank/DDBJ whole genome shotgun (WGS) entry which is preliminary data.</text>
</comment>
<evidence type="ECO:0000256" key="4">
    <source>
        <dbReference type="HAMAP-Rule" id="MF_00814"/>
    </source>
</evidence>
<comment type="similarity">
    <text evidence="4">Belongs to the NAC-alpha family.</text>
</comment>
<accession>A0AAJ4R8T2</accession>
<sequence length="137" mass="14569">MFGGGGGGMNPRKMKQMMNQMGIDLTEIDANEVIIRTDDEEYVFDDAEVQKMDAQGQATYQVVGEPDVRPLDADAIEAGDASAGEESDEADEADEEAAIPESDIEIVAGRTGVTAEEAREALEATDGDLAAAVERLE</sequence>
<evidence type="ECO:0000256" key="6">
    <source>
        <dbReference type="SAM" id="MobiDB-lite"/>
    </source>
</evidence>
<gene>
    <name evidence="4" type="primary">nac</name>
    <name evidence="8" type="ORF">Nmn1133_08400</name>
</gene>
<evidence type="ECO:0000256" key="2">
    <source>
        <dbReference type="ARBA" id="ARBA00022884"/>
    </source>
</evidence>
<evidence type="ECO:0000259" key="7">
    <source>
        <dbReference type="PROSITE" id="PS51151"/>
    </source>
</evidence>
<dbReference type="GO" id="GO:0015031">
    <property type="term" value="P:protein transport"/>
    <property type="evidence" value="ECO:0007669"/>
    <property type="project" value="UniProtKB-UniRule"/>
</dbReference>
<dbReference type="Pfam" id="PF01849">
    <property type="entry name" value="NAC"/>
    <property type="match status" value="1"/>
</dbReference>
<feature type="compositionally biased region" description="Acidic residues" evidence="6">
    <location>
        <begin position="83"/>
        <end position="102"/>
    </location>
</feature>
<dbReference type="InterPro" id="IPR005231">
    <property type="entry name" value="NAC_arc"/>
</dbReference>
<dbReference type="InterPro" id="IPR038187">
    <property type="entry name" value="NAC_A/B_dom_sf"/>
</dbReference>
<comment type="subunit">
    <text evidence="4">Homodimer. Interacts with the ribosome. Binds ribosomal RNA.</text>
</comment>
<reference evidence="8 9" key="1">
    <citation type="submission" date="2018-11" db="EMBL/GenBank/DDBJ databases">
        <title>Genome sequences of Natronomonas sp. CBA1133.</title>
        <authorList>
            <person name="Roh S.W."/>
            <person name="Cha I.-T."/>
        </authorList>
    </citation>
    <scope>NUCLEOTIDE SEQUENCE [LARGE SCALE GENOMIC DNA]</scope>
    <source>
        <strain evidence="8 9">CBA1133</strain>
    </source>
</reference>
<dbReference type="RefSeq" id="WP_123124205.1">
    <property type="nucleotide sequence ID" value="NZ_QKNW01000001.1"/>
</dbReference>
<dbReference type="PROSITE" id="PS51151">
    <property type="entry name" value="NAC_AB"/>
    <property type="match status" value="1"/>
</dbReference>
<dbReference type="SMART" id="SM01407">
    <property type="entry name" value="NAC"/>
    <property type="match status" value="1"/>
</dbReference>